<name>A0A225VEE2_9STRA</name>
<sequence length="171" mass="19248">MVSLARQPPHQIDIPLDRRLEEATSLSEVLSAALPPRRFNLTESEHVVGLRNEVTRFTAALKDAEDTIAEQVERVEKAEVFCVQASNEANDLDSILGKRRQDFGLMNKRLHVAQGAIAHHAEILDSFKKRLSAAENESATSLHLLRVERERFKAGLVGYTAQEKELNRLLK</sequence>
<comment type="caution">
    <text evidence="1">The sequence shown here is derived from an EMBL/GenBank/DDBJ whole genome shotgun (WGS) entry which is preliminary data.</text>
</comment>
<gene>
    <name evidence="1" type="ORF">PHMEG_00024972</name>
</gene>
<keyword evidence="2" id="KW-1185">Reference proteome</keyword>
<protein>
    <submittedName>
        <fullName evidence="1">Uncharacterized protein</fullName>
    </submittedName>
</protein>
<evidence type="ECO:0000313" key="1">
    <source>
        <dbReference type="EMBL" id="OWZ03319.1"/>
    </source>
</evidence>
<accession>A0A225VEE2</accession>
<reference evidence="2" key="1">
    <citation type="submission" date="2017-03" db="EMBL/GenBank/DDBJ databases">
        <title>Phytopthora megakarya and P. palmivora, two closely related causual agents of cacao black pod achieved similar genome size and gene model numbers by different mechanisms.</title>
        <authorList>
            <person name="Ali S."/>
            <person name="Shao J."/>
            <person name="Larry D.J."/>
            <person name="Kronmiller B."/>
            <person name="Shen D."/>
            <person name="Strem M.D."/>
            <person name="Melnick R.L."/>
            <person name="Guiltinan M.J."/>
            <person name="Tyler B.M."/>
            <person name="Meinhardt L.W."/>
            <person name="Bailey B.A."/>
        </authorList>
    </citation>
    <scope>NUCLEOTIDE SEQUENCE [LARGE SCALE GENOMIC DNA]</scope>
    <source>
        <strain evidence="2">zdho120</strain>
    </source>
</reference>
<evidence type="ECO:0000313" key="2">
    <source>
        <dbReference type="Proteomes" id="UP000198211"/>
    </source>
</evidence>
<dbReference type="EMBL" id="NBNE01005592">
    <property type="protein sequence ID" value="OWZ03319.1"/>
    <property type="molecule type" value="Genomic_DNA"/>
</dbReference>
<dbReference type="AlphaFoldDB" id="A0A225VEE2"/>
<dbReference type="Proteomes" id="UP000198211">
    <property type="component" value="Unassembled WGS sequence"/>
</dbReference>
<dbReference type="OrthoDB" id="129776at2759"/>
<proteinExistence type="predicted"/>
<organism evidence="1 2">
    <name type="scientific">Phytophthora megakarya</name>
    <dbReference type="NCBI Taxonomy" id="4795"/>
    <lineage>
        <taxon>Eukaryota</taxon>
        <taxon>Sar</taxon>
        <taxon>Stramenopiles</taxon>
        <taxon>Oomycota</taxon>
        <taxon>Peronosporomycetes</taxon>
        <taxon>Peronosporales</taxon>
        <taxon>Peronosporaceae</taxon>
        <taxon>Phytophthora</taxon>
    </lineage>
</organism>